<dbReference type="EMBL" id="JAUSRL010000007">
    <property type="protein sequence ID" value="MDP9961673.1"/>
    <property type="molecule type" value="Genomic_DNA"/>
</dbReference>
<accession>A0ABT9SQF6</accession>
<sequence>MTHSEKLNKQFEEKEIIITSILKLIENRTYSEVKYILKRIKNHSKCNCILNSSQKET</sequence>
<protein>
    <submittedName>
        <fullName evidence="1">Uncharacterized protein</fullName>
    </submittedName>
</protein>
<keyword evidence="2" id="KW-1185">Reference proteome</keyword>
<proteinExistence type="predicted"/>
<gene>
    <name evidence="1" type="ORF">J2T04_003585</name>
</gene>
<evidence type="ECO:0000313" key="2">
    <source>
        <dbReference type="Proteomes" id="UP001235513"/>
    </source>
</evidence>
<evidence type="ECO:0000313" key="1">
    <source>
        <dbReference type="EMBL" id="MDP9961673.1"/>
    </source>
</evidence>
<organism evidence="1 2">
    <name type="scientific">Chryseobacterium lathyri</name>
    <dbReference type="NCBI Taxonomy" id="395933"/>
    <lineage>
        <taxon>Bacteria</taxon>
        <taxon>Pseudomonadati</taxon>
        <taxon>Bacteroidota</taxon>
        <taxon>Flavobacteriia</taxon>
        <taxon>Flavobacteriales</taxon>
        <taxon>Weeksellaceae</taxon>
        <taxon>Chryseobacterium group</taxon>
        <taxon>Chryseobacterium</taxon>
    </lineage>
</organism>
<dbReference type="Proteomes" id="UP001235513">
    <property type="component" value="Unassembled WGS sequence"/>
</dbReference>
<reference evidence="1 2" key="1">
    <citation type="submission" date="2023-07" db="EMBL/GenBank/DDBJ databases">
        <title>Sorghum-associated microbial communities from plants grown in Nebraska, USA.</title>
        <authorList>
            <person name="Schachtman D."/>
        </authorList>
    </citation>
    <scope>NUCLEOTIDE SEQUENCE [LARGE SCALE GENOMIC DNA]</scope>
    <source>
        <strain evidence="1 2">CC351</strain>
    </source>
</reference>
<name>A0ABT9SQF6_9FLAO</name>
<comment type="caution">
    <text evidence="1">The sequence shown here is derived from an EMBL/GenBank/DDBJ whole genome shotgun (WGS) entry which is preliminary data.</text>
</comment>